<sequence>MSESVEVKVPVSQSLVQEIKENIEHFDYKMRKSFDEETDLKERIELLELALSKTSEETVKFLIREMIEEAKLKCQEHAKCAQSAKNNKEYYQEMLKALDEALKIHKQ</sequence>
<dbReference type="AlphaFoldDB" id="A0AAW6SS96"/>
<organism evidence="1 2">
    <name type="scientific">Heyndrickxia oleronia</name>
    <dbReference type="NCBI Taxonomy" id="38875"/>
    <lineage>
        <taxon>Bacteria</taxon>
        <taxon>Bacillati</taxon>
        <taxon>Bacillota</taxon>
        <taxon>Bacilli</taxon>
        <taxon>Bacillales</taxon>
        <taxon>Bacillaceae</taxon>
        <taxon>Heyndrickxia</taxon>
    </lineage>
</organism>
<name>A0AAW6SS96_9BACI</name>
<evidence type="ECO:0000313" key="1">
    <source>
        <dbReference type="EMBL" id="MDH5159839.1"/>
    </source>
</evidence>
<evidence type="ECO:0000313" key="2">
    <source>
        <dbReference type="Proteomes" id="UP001159179"/>
    </source>
</evidence>
<dbReference type="RefSeq" id="WP_280615677.1">
    <property type="nucleotide sequence ID" value="NZ_JAROYP010000001.1"/>
</dbReference>
<proteinExistence type="predicted"/>
<accession>A0AAW6SS96</accession>
<dbReference type="EMBL" id="JAROYP010000001">
    <property type="protein sequence ID" value="MDH5159839.1"/>
    <property type="molecule type" value="Genomic_DNA"/>
</dbReference>
<protein>
    <submittedName>
        <fullName evidence="1">Uncharacterized protein</fullName>
    </submittedName>
</protein>
<dbReference type="Proteomes" id="UP001159179">
    <property type="component" value="Unassembled WGS sequence"/>
</dbReference>
<reference evidence="1" key="1">
    <citation type="submission" date="2023-03" db="EMBL/GenBank/DDBJ databases">
        <title>Bacterial isolates from washroom surfaces on a university campus.</title>
        <authorList>
            <person name="Holman D.B."/>
            <person name="Gzyl K.E."/>
            <person name="Taheri A.E."/>
        </authorList>
    </citation>
    <scope>NUCLEOTIDE SEQUENCE</scope>
    <source>
        <strain evidence="1">RD03</strain>
    </source>
</reference>
<comment type="caution">
    <text evidence="1">The sequence shown here is derived from an EMBL/GenBank/DDBJ whole genome shotgun (WGS) entry which is preliminary data.</text>
</comment>
<gene>
    <name evidence="1" type="ORF">P5X88_02760</name>
</gene>